<reference evidence="2 3" key="1">
    <citation type="journal article" date="2016" name="Nat. Commun.">
        <title>Thousands of microbial genomes shed light on interconnected biogeochemical processes in an aquifer system.</title>
        <authorList>
            <person name="Anantharaman K."/>
            <person name="Brown C.T."/>
            <person name="Hug L.A."/>
            <person name="Sharon I."/>
            <person name="Castelle C.J."/>
            <person name="Probst A.J."/>
            <person name="Thomas B.C."/>
            <person name="Singh A."/>
            <person name="Wilkins M.J."/>
            <person name="Karaoz U."/>
            <person name="Brodie E.L."/>
            <person name="Williams K.H."/>
            <person name="Hubbard S.S."/>
            <person name="Banfield J.F."/>
        </authorList>
    </citation>
    <scope>NUCLEOTIDE SEQUENCE [LARGE SCALE GENOMIC DNA]</scope>
</reference>
<comment type="caution">
    <text evidence="2">The sequence shown here is derived from an EMBL/GenBank/DDBJ whole genome shotgun (WGS) entry which is preliminary data.</text>
</comment>
<name>A0A1G2IAH4_9BACT</name>
<feature type="compositionally biased region" description="Gly residues" evidence="1">
    <location>
        <begin position="14"/>
        <end position="24"/>
    </location>
</feature>
<feature type="compositionally biased region" description="Basic residues" evidence="1">
    <location>
        <begin position="1"/>
        <end position="10"/>
    </location>
</feature>
<proteinExistence type="predicted"/>
<evidence type="ECO:0000313" key="2">
    <source>
        <dbReference type="EMBL" id="OGZ71793.1"/>
    </source>
</evidence>
<dbReference type="Proteomes" id="UP000178826">
    <property type="component" value="Unassembled WGS sequence"/>
</dbReference>
<dbReference type="AlphaFoldDB" id="A0A1G2IAH4"/>
<organism evidence="2 3">
    <name type="scientific">Candidatus Staskawiczbacteria bacterium RIFCSPLOWO2_01_FULL_37_25b</name>
    <dbReference type="NCBI Taxonomy" id="1802213"/>
    <lineage>
        <taxon>Bacteria</taxon>
        <taxon>Candidatus Staskawicziibacteriota</taxon>
    </lineage>
</organism>
<protein>
    <submittedName>
        <fullName evidence="2">Uncharacterized protein</fullName>
    </submittedName>
</protein>
<dbReference type="EMBL" id="MHOZ01000050">
    <property type="protein sequence ID" value="OGZ71793.1"/>
    <property type="molecule type" value="Genomic_DNA"/>
</dbReference>
<evidence type="ECO:0000256" key="1">
    <source>
        <dbReference type="SAM" id="MobiDB-lite"/>
    </source>
</evidence>
<feature type="region of interest" description="Disordered" evidence="1">
    <location>
        <begin position="1"/>
        <end position="25"/>
    </location>
</feature>
<sequence length="518" mass="58581">MSVTKTKPRKNGANGEGLKGGVGGSNLQIPLEEAAAKLAASKKPPELKLPPKSRLDMTVLELLEMQEEEADEKDSEIAALVGGWMEKESLPFIEKVRGKVEKLGKKVLELVAGKNEEGENITLADQLNEYERLNAEYLSGAFPIGDTENGEPFLLPAMKTRRAAHMAVLKHRLSTEMDRDHFIKVIKSFMEEGYFVEHQEGAISVWKKRFFLSDDEKFGNLGEEQERLLADIVGHHVTRINTAYKDVVRDRAEELKKESSLDLQQLLSGEAGKCFVHVPGETRGGFKSSEVNLLLEGDGDGKVFVLDAVGPDAVSALDIKSSKIHLNLQHMGIPRPPRVETMMDKWGFSQENAERYQHFWGYADRARKEQEAEDRRKAEKELVVIAREEEKTLWEKATQEAPQLMEEYTSEATISLDRVLLEMEHMEGIFYGEFDGEWKNRLGNVPKGLLFAQFEQVVRNGKTMMKVRKAPSWLLGRFFKDQNMEFACYGESFKGLEQPMQGLMKALHTQARHQAEIA</sequence>
<accession>A0A1G2IAH4</accession>
<gene>
    <name evidence="2" type="ORF">A2998_00625</name>
</gene>
<evidence type="ECO:0000313" key="3">
    <source>
        <dbReference type="Proteomes" id="UP000178826"/>
    </source>
</evidence>